<organism evidence="14">
    <name type="scientific">marine sediment metagenome</name>
    <dbReference type="NCBI Taxonomy" id="412755"/>
    <lineage>
        <taxon>unclassified sequences</taxon>
        <taxon>metagenomes</taxon>
        <taxon>ecological metagenomes</taxon>
    </lineage>
</organism>
<dbReference type="Pfam" id="PF11799">
    <property type="entry name" value="IMS_C"/>
    <property type="match status" value="1"/>
</dbReference>
<dbReference type="InterPro" id="IPR001126">
    <property type="entry name" value="UmuC"/>
</dbReference>
<gene>
    <name evidence="14" type="ORF">S01H4_05507</name>
</gene>
<dbReference type="PROSITE" id="PS50173">
    <property type="entry name" value="UMUC"/>
    <property type="match status" value="1"/>
</dbReference>
<evidence type="ECO:0000256" key="6">
    <source>
        <dbReference type="ARBA" id="ARBA00022723"/>
    </source>
</evidence>
<evidence type="ECO:0000256" key="2">
    <source>
        <dbReference type="ARBA" id="ARBA00012417"/>
    </source>
</evidence>
<dbReference type="CDD" id="cd03586">
    <property type="entry name" value="PolY_Pol_IV_kappa"/>
    <property type="match status" value="1"/>
</dbReference>
<dbReference type="SUPFAM" id="SSF56672">
    <property type="entry name" value="DNA/RNA polymerases"/>
    <property type="match status" value="1"/>
</dbReference>
<keyword evidence="5" id="KW-0235">DNA replication</keyword>
<keyword evidence="10" id="KW-0234">DNA repair</keyword>
<dbReference type="InterPro" id="IPR050116">
    <property type="entry name" value="DNA_polymerase-Y"/>
</dbReference>
<keyword evidence="4" id="KW-0548">Nucleotidyltransferase</keyword>
<dbReference type="HAMAP" id="MF_01113">
    <property type="entry name" value="DNApol_IV"/>
    <property type="match status" value="1"/>
</dbReference>
<dbReference type="Pfam" id="PF11798">
    <property type="entry name" value="IMS_HHH"/>
    <property type="match status" value="1"/>
</dbReference>
<dbReference type="Pfam" id="PF00817">
    <property type="entry name" value="IMS"/>
    <property type="match status" value="1"/>
</dbReference>
<dbReference type="Gene3D" id="3.30.1490.100">
    <property type="entry name" value="DNA polymerase, Y-family, little finger domain"/>
    <property type="match status" value="1"/>
</dbReference>
<keyword evidence="8" id="KW-0460">Magnesium</keyword>
<dbReference type="InterPro" id="IPR022880">
    <property type="entry name" value="DNApol_IV"/>
</dbReference>
<dbReference type="Gene3D" id="1.10.150.20">
    <property type="entry name" value="5' to 3' exonuclease, C-terminal subdomain"/>
    <property type="match status" value="1"/>
</dbReference>
<evidence type="ECO:0000256" key="9">
    <source>
        <dbReference type="ARBA" id="ARBA00022932"/>
    </source>
</evidence>
<evidence type="ECO:0000256" key="5">
    <source>
        <dbReference type="ARBA" id="ARBA00022705"/>
    </source>
</evidence>
<evidence type="ECO:0000256" key="1">
    <source>
        <dbReference type="ARBA" id="ARBA00010945"/>
    </source>
</evidence>
<dbReference type="EC" id="2.7.7.7" evidence="2"/>
<name>X0ZP53_9ZZZZ</name>
<dbReference type="GO" id="GO:0006281">
    <property type="term" value="P:DNA repair"/>
    <property type="evidence" value="ECO:0007669"/>
    <property type="project" value="UniProtKB-KW"/>
</dbReference>
<dbReference type="AlphaFoldDB" id="X0ZP53"/>
<dbReference type="GO" id="GO:0003684">
    <property type="term" value="F:damaged DNA binding"/>
    <property type="evidence" value="ECO:0007669"/>
    <property type="project" value="InterPro"/>
</dbReference>
<dbReference type="Gene3D" id="3.30.70.270">
    <property type="match status" value="1"/>
</dbReference>
<dbReference type="NCBIfam" id="NF002677">
    <property type="entry name" value="PRK02406.1"/>
    <property type="match status" value="1"/>
</dbReference>
<dbReference type="FunFam" id="3.30.1490.100:FF:000004">
    <property type="entry name" value="DNA polymerase IV"/>
    <property type="match status" value="1"/>
</dbReference>
<comment type="caution">
    <text evidence="14">The sequence shown here is derived from an EMBL/GenBank/DDBJ whole genome shotgun (WGS) entry which is preliminary data.</text>
</comment>
<dbReference type="GO" id="GO:0009432">
    <property type="term" value="P:SOS response"/>
    <property type="evidence" value="ECO:0007669"/>
    <property type="project" value="TreeGrafter"/>
</dbReference>
<dbReference type="GO" id="GO:0005829">
    <property type="term" value="C:cytosol"/>
    <property type="evidence" value="ECO:0007669"/>
    <property type="project" value="TreeGrafter"/>
</dbReference>
<evidence type="ECO:0000256" key="7">
    <source>
        <dbReference type="ARBA" id="ARBA00022763"/>
    </source>
</evidence>
<feature type="domain" description="UmuC" evidence="13">
    <location>
        <begin position="18"/>
        <end position="204"/>
    </location>
</feature>
<dbReference type="InterPro" id="IPR036775">
    <property type="entry name" value="DNA_pol_Y-fam_lit_finger_sf"/>
</dbReference>
<protein>
    <recommendedName>
        <fullName evidence="2">DNA-directed DNA polymerase</fullName>
        <ecNumber evidence="2">2.7.7.7</ecNumber>
    </recommendedName>
</protein>
<dbReference type="GO" id="GO:0042276">
    <property type="term" value="P:error-prone translesion synthesis"/>
    <property type="evidence" value="ECO:0007669"/>
    <property type="project" value="TreeGrafter"/>
</dbReference>
<evidence type="ECO:0000256" key="8">
    <source>
        <dbReference type="ARBA" id="ARBA00022842"/>
    </source>
</evidence>
<dbReference type="PANTHER" id="PTHR11076">
    <property type="entry name" value="DNA REPAIR POLYMERASE UMUC / TRANSFERASE FAMILY MEMBER"/>
    <property type="match status" value="1"/>
</dbReference>
<dbReference type="GO" id="GO:0046872">
    <property type="term" value="F:metal ion binding"/>
    <property type="evidence" value="ECO:0007669"/>
    <property type="project" value="UniProtKB-KW"/>
</dbReference>
<evidence type="ECO:0000256" key="4">
    <source>
        <dbReference type="ARBA" id="ARBA00022695"/>
    </source>
</evidence>
<keyword evidence="9" id="KW-0239">DNA-directed DNA polymerase</keyword>
<dbReference type="InterPro" id="IPR024728">
    <property type="entry name" value="PolY_HhH_motif"/>
</dbReference>
<evidence type="ECO:0000256" key="11">
    <source>
        <dbReference type="ARBA" id="ARBA00049244"/>
    </source>
</evidence>
<keyword evidence="12" id="KW-0175">Coiled coil</keyword>
<comment type="catalytic activity">
    <reaction evidence="11">
        <text>DNA(n) + a 2'-deoxyribonucleoside 5'-triphosphate = DNA(n+1) + diphosphate</text>
        <dbReference type="Rhea" id="RHEA:22508"/>
        <dbReference type="Rhea" id="RHEA-COMP:17339"/>
        <dbReference type="Rhea" id="RHEA-COMP:17340"/>
        <dbReference type="ChEBI" id="CHEBI:33019"/>
        <dbReference type="ChEBI" id="CHEBI:61560"/>
        <dbReference type="ChEBI" id="CHEBI:173112"/>
        <dbReference type="EC" id="2.7.7.7"/>
    </reaction>
</comment>
<accession>X0ZP53</accession>
<evidence type="ECO:0000256" key="12">
    <source>
        <dbReference type="SAM" id="Coils"/>
    </source>
</evidence>
<evidence type="ECO:0000313" key="14">
    <source>
        <dbReference type="EMBL" id="GAG71520.1"/>
    </source>
</evidence>
<keyword evidence="6" id="KW-0479">Metal-binding</keyword>
<dbReference type="GO" id="GO:0003887">
    <property type="term" value="F:DNA-directed DNA polymerase activity"/>
    <property type="evidence" value="ECO:0007669"/>
    <property type="project" value="UniProtKB-KW"/>
</dbReference>
<keyword evidence="3" id="KW-0808">Transferase</keyword>
<keyword evidence="7" id="KW-0227">DNA damage</keyword>
<proteinExistence type="inferred from homology"/>
<dbReference type="Gene3D" id="3.40.1170.60">
    <property type="match status" value="1"/>
</dbReference>
<dbReference type="InterPro" id="IPR043128">
    <property type="entry name" value="Rev_trsase/Diguanyl_cyclase"/>
</dbReference>
<dbReference type="EMBL" id="BART01001604">
    <property type="protein sequence ID" value="GAG71520.1"/>
    <property type="molecule type" value="Genomic_DNA"/>
</dbReference>
<evidence type="ECO:0000259" key="13">
    <source>
        <dbReference type="PROSITE" id="PS50173"/>
    </source>
</evidence>
<reference evidence="14" key="1">
    <citation type="journal article" date="2014" name="Front. Microbiol.">
        <title>High frequency of phylogenetically diverse reductive dehalogenase-homologous genes in deep subseafloor sedimentary metagenomes.</title>
        <authorList>
            <person name="Kawai M."/>
            <person name="Futagami T."/>
            <person name="Toyoda A."/>
            <person name="Takaki Y."/>
            <person name="Nishi S."/>
            <person name="Hori S."/>
            <person name="Arai W."/>
            <person name="Tsubouchi T."/>
            <person name="Morono Y."/>
            <person name="Uchiyama I."/>
            <person name="Ito T."/>
            <person name="Fujiyama A."/>
            <person name="Inagaki F."/>
            <person name="Takami H."/>
        </authorList>
    </citation>
    <scope>NUCLEOTIDE SEQUENCE</scope>
    <source>
        <strain evidence="14">Expedition CK06-06</strain>
    </source>
</reference>
<evidence type="ECO:0000256" key="3">
    <source>
        <dbReference type="ARBA" id="ARBA00022679"/>
    </source>
</evidence>
<evidence type="ECO:0000256" key="10">
    <source>
        <dbReference type="ARBA" id="ARBA00023204"/>
    </source>
</evidence>
<sequence length="418" mass="46811">MPEKEGTKIVNNINRLSIIHLDLDAFFASVEQRDNPAYRGKPFIVGGISGGEGNSNRGVVCAASYEARKYGVHAGMPIWEARQKCHEGIFIPSQMNKYLKSSKKFFQICSNYTPLIEPLSIDELFLDVSGCESLFGSSETIGRKIKERVYQELGLKVSIGIAENKFLAKIATNLGKPDGFYIIPSKDIKKILYPLPVSSLWGIGKKTEELLKKSGIYLVEQLARMPDSILKNLLGKNGKKIKLLAQGIDESPVTPLPTAKSIGKETTFGTNITEKAVLVKELLKISQLVGYTARKKGYKGRTITLKIRFHNFITFNRSKTLENPTYIDDIIFKTVVELLNKVILKKGGVRLLGIKLSNLTSGNERKQLKFLRDEEDKKDDKLEQLTQSLDEIREKFGTKAVTRASLLKIIKNNRKVSN</sequence>
<comment type="similarity">
    <text evidence="1">Belongs to the DNA polymerase type-Y family.</text>
</comment>
<dbReference type="InterPro" id="IPR043502">
    <property type="entry name" value="DNA/RNA_pol_sf"/>
</dbReference>
<dbReference type="PANTHER" id="PTHR11076:SF33">
    <property type="entry name" value="DNA POLYMERASE KAPPA"/>
    <property type="match status" value="1"/>
</dbReference>
<dbReference type="GO" id="GO:0006260">
    <property type="term" value="P:DNA replication"/>
    <property type="evidence" value="ECO:0007669"/>
    <property type="project" value="UniProtKB-KW"/>
</dbReference>
<dbReference type="SUPFAM" id="SSF100879">
    <property type="entry name" value="Lesion bypass DNA polymerase (Y-family), little finger domain"/>
    <property type="match status" value="1"/>
</dbReference>
<feature type="coiled-coil region" evidence="12">
    <location>
        <begin position="368"/>
        <end position="395"/>
    </location>
</feature>
<dbReference type="InterPro" id="IPR017961">
    <property type="entry name" value="DNA_pol_Y-fam_little_finger"/>
</dbReference>